<proteinExistence type="predicted"/>
<evidence type="ECO:0000256" key="1">
    <source>
        <dbReference type="SAM" id="MobiDB-lite"/>
    </source>
</evidence>
<evidence type="ECO:0000313" key="2">
    <source>
        <dbReference type="EMBL" id="GBP70180.1"/>
    </source>
</evidence>
<organism evidence="2 3">
    <name type="scientific">Eumeta variegata</name>
    <name type="common">Bagworm moth</name>
    <name type="synonym">Eumeta japonica</name>
    <dbReference type="NCBI Taxonomy" id="151549"/>
    <lineage>
        <taxon>Eukaryota</taxon>
        <taxon>Metazoa</taxon>
        <taxon>Ecdysozoa</taxon>
        <taxon>Arthropoda</taxon>
        <taxon>Hexapoda</taxon>
        <taxon>Insecta</taxon>
        <taxon>Pterygota</taxon>
        <taxon>Neoptera</taxon>
        <taxon>Endopterygota</taxon>
        <taxon>Lepidoptera</taxon>
        <taxon>Glossata</taxon>
        <taxon>Ditrysia</taxon>
        <taxon>Tineoidea</taxon>
        <taxon>Psychidae</taxon>
        <taxon>Oiketicinae</taxon>
        <taxon>Eumeta</taxon>
    </lineage>
</organism>
<gene>
    <name evidence="2" type="ORF">EVAR_46675_1</name>
</gene>
<keyword evidence="3" id="KW-1185">Reference proteome</keyword>
<accession>A0A4C1Y3T0</accession>
<dbReference type="Proteomes" id="UP000299102">
    <property type="component" value="Unassembled WGS sequence"/>
</dbReference>
<comment type="caution">
    <text evidence="2">The sequence shown here is derived from an EMBL/GenBank/DDBJ whole genome shotgun (WGS) entry which is preliminary data.</text>
</comment>
<sequence>MSVVVREFYTSTCDFQSGPGADSHDASRQQAAEIDTTRSACRARLQPVGKTHREEGRWIATTEKSTERNRNCGRRIPRSDLDAQAKTPAAENLQSDVPET</sequence>
<protein>
    <submittedName>
        <fullName evidence="2">Uncharacterized protein</fullName>
    </submittedName>
</protein>
<feature type="region of interest" description="Disordered" evidence="1">
    <location>
        <begin position="14"/>
        <end position="35"/>
    </location>
</feature>
<name>A0A4C1Y3T0_EUMVA</name>
<feature type="region of interest" description="Disordered" evidence="1">
    <location>
        <begin position="60"/>
        <end position="100"/>
    </location>
</feature>
<reference evidence="2 3" key="1">
    <citation type="journal article" date="2019" name="Commun. Biol.">
        <title>The bagworm genome reveals a unique fibroin gene that provides high tensile strength.</title>
        <authorList>
            <person name="Kono N."/>
            <person name="Nakamura H."/>
            <person name="Ohtoshi R."/>
            <person name="Tomita M."/>
            <person name="Numata K."/>
            <person name="Arakawa K."/>
        </authorList>
    </citation>
    <scope>NUCLEOTIDE SEQUENCE [LARGE SCALE GENOMIC DNA]</scope>
</reference>
<dbReference type="EMBL" id="BGZK01001066">
    <property type="protein sequence ID" value="GBP70180.1"/>
    <property type="molecule type" value="Genomic_DNA"/>
</dbReference>
<evidence type="ECO:0000313" key="3">
    <source>
        <dbReference type="Proteomes" id="UP000299102"/>
    </source>
</evidence>
<dbReference type="AlphaFoldDB" id="A0A4C1Y3T0"/>